<dbReference type="PANTHER" id="PTHR43464:SF19">
    <property type="entry name" value="UBIQUINONE BIOSYNTHESIS O-METHYLTRANSFERASE, MITOCHONDRIAL"/>
    <property type="match status" value="1"/>
</dbReference>
<dbReference type="RefSeq" id="WP_156614639.1">
    <property type="nucleotide sequence ID" value="NZ_WPHR01000006.1"/>
</dbReference>
<keyword evidence="3" id="KW-0949">S-adenosyl-L-methionine</keyword>
<evidence type="ECO:0000256" key="2">
    <source>
        <dbReference type="ARBA" id="ARBA00022679"/>
    </source>
</evidence>
<dbReference type="SUPFAM" id="SSF53335">
    <property type="entry name" value="S-adenosyl-L-methionine-dependent methyltransferases"/>
    <property type="match status" value="1"/>
</dbReference>
<evidence type="ECO:0000313" key="5">
    <source>
        <dbReference type="EMBL" id="MUZ73135.1"/>
    </source>
</evidence>
<dbReference type="EMBL" id="WPHR01000006">
    <property type="protein sequence ID" value="MUZ73135.1"/>
    <property type="molecule type" value="Genomic_DNA"/>
</dbReference>
<reference evidence="5 6" key="1">
    <citation type="submission" date="2019-12" db="EMBL/GenBank/DDBJ databases">
        <title>Whole-genome sequencing of Allorhizobium vitis.</title>
        <authorList>
            <person name="Gan H.M."/>
            <person name="Szegedi E."/>
            <person name="Burr T."/>
            <person name="Savka M.A."/>
        </authorList>
    </citation>
    <scope>NUCLEOTIDE SEQUENCE [LARGE SCALE GENOMIC DNA]</scope>
    <source>
        <strain evidence="5 6">CG516</strain>
    </source>
</reference>
<dbReference type="Proteomes" id="UP000477951">
    <property type="component" value="Unassembled WGS sequence"/>
</dbReference>
<keyword evidence="2 5" id="KW-0808">Transferase</keyword>
<comment type="caution">
    <text evidence="5">The sequence shown here is derived from an EMBL/GenBank/DDBJ whole genome shotgun (WGS) entry which is preliminary data.</text>
</comment>
<dbReference type="PANTHER" id="PTHR43464">
    <property type="entry name" value="METHYLTRANSFERASE"/>
    <property type="match status" value="1"/>
</dbReference>
<evidence type="ECO:0000313" key="6">
    <source>
        <dbReference type="Proteomes" id="UP000477951"/>
    </source>
</evidence>
<dbReference type="Gene3D" id="3.40.50.150">
    <property type="entry name" value="Vaccinia Virus protein VP39"/>
    <property type="match status" value="1"/>
</dbReference>
<organism evidence="5 6">
    <name type="scientific">Agrobacterium vitis</name>
    <name type="common">Rhizobium vitis</name>
    <dbReference type="NCBI Taxonomy" id="373"/>
    <lineage>
        <taxon>Bacteria</taxon>
        <taxon>Pseudomonadati</taxon>
        <taxon>Pseudomonadota</taxon>
        <taxon>Alphaproteobacteria</taxon>
        <taxon>Hyphomicrobiales</taxon>
        <taxon>Rhizobiaceae</taxon>
        <taxon>Rhizobium/Agrobacterium group</taxon>
        <taxon>Agrobacterium</taxon>
    </lineage>
</organism>
<proteinExistence type="predicted"/>
<feature type="domain" description="Methyltransferase" evidence="4">
    <location>
        <begin position="39"/>
        <end position="133"/>
    </location>
</feature>
<dbReference type="GO" id="GO:0008168">
    <property type="term" value="F:methyltransferase activity"/>
    <property type="evidence" value="ECO:0007669"/>
    <property type="project" value="UniProtKB-KW"/>
</dbReference>
<keyword evidence="1 5" id="KW-0489">Methyltransferase</keyword>
<dbReference type="InterPro" id="IPR041698">
    <property type="entry name" value="Methyltransf_25"/>
</dbReference>
<evidence type="ECO:0000256" key="3">
    <source>
        <dbReference type="ARBA" id="ARBA00022691"/>
    </source>
</evidence>
<protein>
    <submittedName>
        <fullName evidence="5">Methyltransferase domain-containing protein</fullName>
    </submittedName>
</protein>
<dbReference type="CDD" id="cd02440">
    <property type="entry name" value="AdoMet_MTases"/>
    <property type="match status" value="1"/>
</dbReference>
<sequence>MPVDDAFALHDMAIFYDSFNSHGEDGDFYETYPKTPCRILDIGCGTGSVTLRLARRGHQVTGIDPAPGMLAIAKAKDKEGLVRWIAANAFDLNLDREYFDMIIMTGHVFQVFLDDQETLLALTNARRHLAPGGQMIIESRNPLLRAWEGWTEAKTRNTAQVPGIGPVEVFYQVDRIEGEHVTFDATFTLLETGEQRISRSCLRFPSSSKIEHLFKAAGFKSIDMLGWWDGRSFEPTSPEIIAIASV</sequence>
<name>A0A6L6VE19_AGRVI</name>
<gene>
    <name evidence="5" type="ORF">GOZ90_10615</name>
</gene>
<accession>A0A6L6VE19</accession>
<evidence type="ECO:0000259" key="4">
    <source>
        <dbReference type="Pfam" id="PF13649"/>
    </source>
</evidence>
<dbReference type="AlphaFoldDB" id="A0A6L6VE19"/>
<dbReference type="Pfam" id="PF13649">
    <property type="entry name" value="Methyltransf_25"/>
    <property type="match status" value="1"/>
</dbReference>
<dbReference type="InterPro" id="IPR029063">
    <property type="entry name" value="SAM-dependent_MTases_sf"/>
</dbReference>
<evidence type="ECO:0000256" key="1">
    <source>
        <dbReference type="ARBA" id="ARBA00022603"/>
    </source>
</evidence>
<dbReference type="GO" id="GO:0032259">
    <property type="term" value="P:methylation"/>
    <property type="evidence" value="ECO:0007669"/>
    <property type="project" value="UniProtKB-KW"/>
</dbReference>